<feature type="region of interest" description="Disordered" evidence="2">
    <location>
        <begin position="1"/>
        <end position="72"/>
    </location>
</feature>
<proteinExistence type="predicted"/>
<dbReference type="EMBL" id="PKMF04000741">
    <property type="protein sequence ID" value="KAK7820404.1"/>
    <property type="molecule type" value="Genomic_DNA"/>
</dbReference>
<dbReference type="PANTHER" id="PTHR47232:SF1">
    <property type="entry name" value="TRANSDUCIN FAMILY PROTEIN _ WD-40 REPEAT FAMILY PROTEIN"/>
    <property type="match status" value="1"/>
</dbReference>
<organism evidence="3 4">
    <name type="scientific">Quercus suber</name>
    <name type="common">Cork oak</name>
    <dbReference type="NCBI Taxonomy" id="58331"/>
    <lineage>
        <taxon>Eukaryota</taxon>
        <taxon>Viridiplantae</taxon>
        <taxon>Streptophyta</taxon>
        <taxon>Embryophyta</taxon>
        <taxon>Tracheophyta</taxon>
        <taxon>Spermatophyta</taxon>
        <taxon>Magnoliopsida</taxon>
        <taxon>eudicotyledons</taxon>
        <taxon>Gunneridae</taxon>
        <taxon>Pentapetalae</taxon>
        <taxon>rosids</taxon>
        <taxon>fabids</taxon>
        <taxon>Fagales</taxon>
        <taxon>Fagaceae</taxon>
        <taxon>Quercus</taxon>
    </lineage>
</organism>
<dbReference type="GO" id="GO:1990904">
    <property type="term" value="C:ribonucleoprotein complex"/>
    <property type="evidence" value="ECO:0007669"/>
    <property type="project" value="UniProtKB-KW"/>
</dbReference>
<feature type="compositionally biased region" description="Polar residues" evidence="2">
    <location>
        <begin position="47"/>
        <end position="63"/>
    </location>
</feature>
<dbReference type="InterPro" id="IPR036322">
    <property type="entry name" value="WD40_repeat_dom_sf"/>
</dbReference>
<dbReference type="Proteomes" id="UP000237347">
    <property type="component" value="Unassembled WGS sequence"/>
</dbReference>
<dbReference type="SUPFAM" id="SSF50978">
    <property type="entry name" value="WD40 repeat-like"/>
    <property type="match status" value="1"/>
</dbReference>
<feature type="compositionally biased region" description="Polar residues" evidence="2">
    <location>
        <begin position="23"/>
        <end position="38"/>
    </location>
</feature>
<reference evidence="3 4" key="1">
    <citation type="journal article" date="2018" name="Sci. Data">
        <title>The draft genome sequence of cork oak.</title>
        <authorList>
            <person name="Ramos A.M."/>
            <person name="Usie A."/>
            <person name="Barbosa P."/>
            <person name="Barros P.M."/>
            <person name="Capote T."/>
            <person name="Chaves I."/>
            <person name="Simoes F."/>
            <person name="Abreu I."/>
            <person name="Carrasquinho I."/>
            <person name="Faro C."/>
            <person name="Guimaraes J.B."/>
            <person name="Mendonca D."/>
            <person name="Nobrega F."/>
            <person name="Rodrigues L."/>
            <person name="Saibo N.J.M."/>
            <person name="Varela M.C."/>
            <person name="Egas C."/>
            <person name="Matos J."/>
            <person name="Miguel C.M."/>
            <person name="Oliveira M.M."/>
            <person name="Ricardo C.P."/>
            <person name="Goncalves S."/>
        </authorList>
    </citation>
    <scope>NUCLEOTIDE SEQUENCE [LARGE SCALE GENOMIC DNA]</scope>
    <source>
        <strain evidence="4">cv. HL8</strain>
    </source>
</reference>
<keyword evidence="1" id="KW-0853">WD repeat</keyword>
<feature type="compositionally biased region" description="Polar residues" evidence="2">
    <location>
        <begin position="91"/>
        <end position="107"/>
    </location>
</feature>
<dbReference type="Gene3D" id="2.130.10.10">
    <property type="entry name" value="YVTN repeat-like/Quinoprotein amine dehydrogenase"/>
    <property type="match status" value="1"/>
</dbReference>
<evidence type="ECO:0000256" key="1">
    <source>
        <dbReference type="PROSITE-ProRule" id="PRU00221"/>
    </source>
</evidence>
<accession>A0AAW0J163</accession>
<dbReference type="SMART" id="SM00320">
    <property type="entry name" value="WD40"/>
    <property type="match status" value="3"/>
</dbReference>
<dbReference type="PROSITE" id="PS50082">
    <property type="entry name" value="WD_REPEATS_2"/>
    <property type="match status" value="1"/>
</dbReference>
<dbReference type="AlphaFoldDB" id="A0AAW0J163"/>
<name>A0AAW0J163_QUESU</name>
<feature type="compositionally biased region" description="Basic and acidic residues" evidence="2">
    <location>
        <begin position="1"/>
        <end position="15"/>
    </location>
</feature>
<dbReference type="InterPro" id="IPR015943">
    <property type="entry name" value="WD40/YVTN_repeat-like_dom_sf"/>
</dbReference>
<feature type="compositionally biased region" description="Basic and acidic residues" evidence="2">
    <location>
        <begin position="126"/>
        <end position="146"/>
    </location>
</feature>
<evidence type="ECO:0000313" key="4">
    <source>
        <dbReference type="Proteomes" id="UP000237347"/>
    </source>
</evidence>
<evidence type="ECO:0000256" key="2">
    <source>
        <dbReference type="SAM" id="MobiDB-lite"/>
    </source>
</evidence>
<dbReference type="InterPro" id="IPR001680">
    <property type="entry name" value="WD40_rpt"/>
</dbReference>
<protein>
    <submittedName>
        <fullName evidence="3">U5 small nuclear ribonucleoprotein 40 kDa protein</fullName>
    </submittedName>
</protein>
<evidence type="ECO:0000313" key="3">
    <source>
        <dbReference type="EMBL" id="KAK7820404.1"/>
    </source>
</evidence>
<sequence>MQLEESEKRLHDSKSKLARLRTHSNGLSSKGTAENGTKNLKVERRSTSPINISEDSSRHQPQSKPELLIPSVNPKVSQHINSAKFGAKPSHVSSTQSGPSVSTQSYSAMKVKGDKPSRVSIEPEEEVKIQDKGTKRKFEQKEHKDLITSISSRSSPCIVRCHASTHISSQHKRKLRSLALCPVNDQLFVTSALDGLVNLWQVQSRGAPERQLRLFDIRLRQTEIHAFGWRQESSESQSALINQAWSPDGFYITSGSADPMIHVFDIRYNSRKPSQSIKAHQKRVFKAVWLHSAPLLVSISSDLNIGLHKMT</sequence>
<dbReference type="Pfam" id="PF00400">
    <property type="entry name" value="WD40"/>
    <property type="match status" value="2"/>
</dbReference>
<keyword evidence="4" id="KW-1185">Reference proteome</keyword>
<feature type="region of interest" description="Disordered" evidence="2">
    <location>
        <begin position="85"/>
        <end position="146"/>
    </location>
</feature>
<feature type="repeat" description="WD" evidence="1">
    <location>
        <begin position="168"/>
        <end position="204"/>
    </location>
</feature>
<gene>
    <name evidence="3" type="primary">SNRNP40_1</name>
    <name evidence="3" type="ORF">CFP56_038938</name>
</gene>
<dbReference type="PANTHER" id="PTHR47232">
    <property type="entry name" value="TRANSDUCIN FAMILY PROTEIN / WD-40 REPEAT FAMILY PROTEIN"/>
    <property type="match status" value="1"/>
</dbReference>
<comment type="caution">
    <text evidence="3">The sequence shown here is derived from an EMBL/GenBank/DDBJ whole genome shotgun (WGS) entry which is preliminary data.</text>
</comment>
<keyword evidence="3" id="KW-0687">Ribonucleoprotein</keyword>